<dbReference type="InterPro" id="IPR009068">
    <property type="entry name" value="uS15_NS1_RNA-bd_sf"/>
</dbReference>
<dbReference type="PANTHER" id="PTHR23321:SF26">
    <property type="entry name" value="SMALL RIBOSOMAL SUBUNIT PROTEIN US15M"/>
    <property type="match status" value="1"/>
</dbReference>
<comment type="subunit">
    <text evidence="3 4">Part of the 30S ribosomal subunit. Forms a bridge to the 50S subunit in the 70S ribosome, contacting the 23S rRNA.</text>
</comment>
<comment type="similarity">
    <text evidence="4 5">Belongs to the universal ribosomal protein uS15 family.</text>
</comment>
<evidence type="ECO:0000256" key="1">
    <source>
        <dbReference type="ARBA" id="ARBA00022980"/>
    </source>
</evidence>
<dbReference type="GO" id="GO:0006412">
    <property type="term" value="P:translation"/>
    <property type="evidence" value="ECO:0007669"/>
    <property type="project" value="UniProtKB-UniRule"/>
</dbReference>
<dbReference type="NCBIfam" id="TIGR00952">
    <property type="entry name" value="S15_bact"/>
    <property type="match status" value="1"/>
</dbReference>
<keyword evidence="4" id="KW-0699">rRNA-binding</keyword>
<evidence type="ECO:0000256" key="3">
    <source>
        <dbReference type="ARBA" id="ARBA00064542"/>
    </source>
</evidence>
<dbReference type="Pfam" id="PF00312">
    <property type="entry name" value="Ribosomal_S15"/>
    <property type="match status" value="1"/>
</dbReference>
<evidence type="ECO:0000256" key="2">
    <source>
        <dbReference type="ARBA" id="ARBA00023274"/>
    </source>
</evidence>
<dbReference type="GO" id="GO:0005737">
    <property type="term" value="C:cytoplasm"/>
    <property type="evidence" value="ECO:0007669"/>
    <property type="project" value="UniProtKB-ARBA"/>
</dbReference>
<keyword evidence="1 4" id="KW-0689">Ribosomal protein</keyword>
<comment type="caution">
    <text evidence="6">The sequence shown here is derived from an EMBL/GenBank/DDBJ whole genome shotgun (WGS) entry which is preliminary data.</text>
</comment>
<proteinExistence type="inferred from homology"/>
<dbReference type="FunFam" id="1.10.287.10:FF:000002">
    <property type="entry name" value="30S ribosomal protein S15"/>
    <property type="match status" value="1"/>
</dbReference>
<dbReference type="Gene3D" id="1.10.287.10">
    <property type="entry name" value="S15/NS1, RNA-binding"/>
    <property type="match status" value="1"/>
</dbReference>
<organism evidence="6 7">
    <name type="scientific">Candidatus Sungiibacteriota bacterium</name>
    <dbReference type="NCBI Taxonomy" id="2750080"/>
    <lineage>
        <taxon>Bacteria</taxon>
        <taxon>Candidatus Sungiibacteriota</taxon>
    </lineage>
</organism>
<dbReference type="Proteomes" id="UP000704960">
    <property type="component" value="Unassembled WGS sequence"/>
</dbReference>
<dbReference type="GO" id="GO:0005840">
    <property type="term" value="C:ribosome"/>
    <property type="evidence" value="ECO:0007669"/>
    <property type="project" value="UniProtKB-KW"/>
</dbReference>
<dbReference type="InterPro" id="IPR005290">
    <property type="entry name" value="Ribosomal_uS15_bac-type"/>
</dbReference>
<protein>
    <recommendedName>
        <fullName evidence="4">Small ribosomal subunit protein uS15</fullName>
    </recommendedName>
</protein>
<dbReference type="SMART" id="SM01387">
    <property type="entry name" value="Ribosomal_S15"/>
    <property type="match status" value="1"/>
</dbReference>
<gene>
    <name evidence="4 6" type="primary">rpsO</name>
    <name evidence="6" type="ORF">HY474_00915</name>
</gene>
<sequence>MLSTKEKTKLIEKFKTHEKDTGSTEIQIAILSEEIKQLATHLKRHPKDNHSRRGLLGMVAQRKKFLDYLARKDLKRYAAVAKKIGLKRSAPSGA</sequence>
<dbReference type="InterPro" id="IPR000589">
    <property type="entry name" value="Ribosomal_uS15"/>
</dbReference>
<dbReference type="SUPFAM" id="SSF47060">
    <property type="entry name" value="S15/NS1 RNA-binding domain"/>
    <property type="match status" value="1"/>
</dbReference>
<name>A0A933DRH9_9BACT</name>
<comment type="function">
    <text evidence="4">Forms an intersubunit bridge (bridge B4) with the 23S rRNA of the 50S subunit in the ribosome.</text>
</comment>
<keyword evidence="4" id="KW-0694">RNA-binding</keyword>
<accession>A0A933DRH9</accession>
<dbReference type="GO" id="GO:1990904">
    <property type="term" value="C:ribonucleoprotein complex"/>
    <property type="evidence" value="ECO:0007669"/>
    <property type="project" value="UniProtKB-KW"/>
</dbReference>
<reference evidence="6" key="1">
    <citation type="submission" date="2020-07" db="EMBL/GenBank/DDBJ databases">
        <title>Huge and variable diversity of episymbiotic CPR bacteria and DPANN archaea in groundwater ecosystems.</title>
        <authorList>
            <person name="He C.Y."/>
            <person name="Keren R."/>
            <person name="Whittaker M."/>
            <person name="Farag I.F."/>
            <person name="Doudna J."/>
            <person name="Cate J.H.D."/>
            <person name="Banfield J.F."/>
        </authorList>
    </citation>
    <scope>NUCLEOTIDE SEQUENCE</scope>
    <source>
        <strain evidence="6">NC_groundwater_1226_Ag_S-0.1um_59_124</strain>
    </source>
</reference>
<evidence type="ECO:0000256" key="4">
    <source>
        <dbReference type="HAMAP-Rule" id="MF_01343"/>
    </source>
</evidence>
<dbReference type="Gene3D" id="6.10.250.3130">
    <property type="match status" value="1"/>
</dbReference>
<dbReference type="GO" id="GO:0003735">
    <property type="term" value="F:structural constituent of ribosome"/>
    <property type="evidence" value="ECO:0007669"/>
    <property type="project" value="InterPro"/>
</dbReference>
<comment type="function">
    <text evidence="4">One of the primary rRNA binding proteins, it binds directly to 16S rRNA where it helps nucleate assembly of the platform of the 30S subunit by binding and bridging several RNA helices of the 16S rRNA.</text>
</comment>
<dbReference type="PANTHER" id="PTHR23321">
    <property type="entry name" value="RIBOSOMAL PROTEIN S15, BACTERIAL AND ORGANELLAR"/>
    <property type="match status" value="1"/>
</dbReference>
<evidence type="ECO:0000313" key="7">
    <source>
        <dbReference type="Proteomes" id="UP000704960"/>
    </source>
</evidence>
<evidence type="ECO:0000313" key="6">
    <source>
        <dbReference type="EMBL" id="MBI4132175.1"/>
    </source>
</evidence>
<dbReference type="CDD" id="cd00353">
    <property type="entry name" value="Ribosomal_S15p_S13e"/>
    <property type="match status" value="1"/>
</dbReference>
<keyword evidence="2 4" id="KW-0687">Ribonucleoprotein</keyword>
<dbReference type="EMBL" id="JACQMJ010000004">
    <property type="protein sequence ID" value="MBI4132175.1"/>
    <property type="molecule type" value="Genomic_DNA"/>
</dbReference>
<dbReference type="HAMAP" id="MF_01343_B">
    <property type="entry name" value="Ribosomal_uS15_B"/>
    <property type="match status" value="1"/>
</dbReference>
<dbReference type="GO" id="GO:0019843">
    <property type="term" value="F:rRNA binding"/>
    <property type="evidence" value="ECO:0007669"/>
    <property type="project" value="UniProtKB-UniRule"/>
</dbReference>
<dbReference type="AlphaFoldDB" id="A0A933DRH9"/>
<evidence type="ECO:0000256" key="5">
    <source>
        <dbReference type="RuleBase" id="RU003919"/>
    </source>
</evidence>